<feature type="compositionally biased region" description="Low complexity" evidence="1">
    <location>
        <begin position="63"/>
        <end position="88"/>
    </location>
</feature>
<accession>A0A1G4BR16</accession>
<gene>
    <name evidence="3" type="ORF">CORC01_00756</name>
</gene>
<keyword evidence="4" id="KW-1185">Reference proteome</keyword>
<name>A0A1G4BR16_9PEZI</name>
<dbReference type="OrthoDB" id="3799394at2759"/>
<evidence type="ECO:0008006" key="5">
    <source>
        <dbReference type="Google" id="ProtNLM"/>
    </source>
</evidence>
<proteinExistence type="predicted"/>
<keyword evidence="2" id="KW-0732">Signal</keyword>
<dbReference type="EMBL" id="MJBS01000004">
    <property type="protein sequence ID" value="OHF03894.1"/>
    <property type="molecule type" value="Genomic_DNA"/>
</dbReference>
<evidence type="ECO:0000313" key="4">
    <source>
        <dbReference type="Proteomes" id="UP000176998"/>
    </source>
</evidence>
<comment type="caution">
    <text evidence="3">The sequence shown here is derived from an EMBL/GenBank/DDBJ whole genome shotgun (WGS) entry which is preliminary data.</text>
</comment>
<evidence type="ECO:0000256" key="2">
    <source>
        <dbReference type="SAM" id="SignalP"/>
    </source>
</evidence>
<organism evidence="3 4">
    <name type="scientific">Colletotrichum orchidophilum</name>
    <dbReference type="NCBI Taxonomy" id="1209926"/>
    <lineage>
        <taxon>Eukaryota</taxon>
        <taxon>Fungi</taxon>
        <taxon>Dikarya</taxon>
        <taxon>Ascomycota</taxon>
        <taxon>Pezizomycotina</taxon>
        <taxon>Sordariomycetes</taxon>
        <taxon>Hypocreomycetidae</taxon>
        <taxon>Glomerellales</taxon>
        <taxon>Glomerellaceae</taxon>
        <taxon>Colletotrichum</taxon>
    </lineage>
</organism>
<evidence type="ECO:0000313" key="3">
    <source>
        <dbReference type="EMBL" id="OHF03894.1"/>
    </source>
</evidence>
<reference evidence="3 4" key="1">
    <citation type="submission" date="2016-09" db="EMBL/GenBank/DDBJ databases">
        <authorList>
            <person name="Capua I."/>
            <person name="De Benedictis P."/>
            <person name="Joannis T."/>
            <person name="Lombin L.H."/>
            <person name="Cattoli G."/>
        </authorList>
    </citation>
    <scope>NUCLEOTIDE SEQUENCE [LARGE SCALE GENOMIC DNA]</scope>
    <source>
        <strain evidence="3 4">IMI 309357</strain>
    </source>
</reference>
<feature type="chain" id="PRO_5009603220" description="Kazal-like domain-containing protein" evidence="2">
    <location>
        <begin position="19"/>
        <end position="189"/>
    </location>
</feature>
<protein>
    <recommendedName>
        <fullName evidence="5">Kazal-like domain-containing protein</fullName>
    </recommendedName>
</protein>
<dbReference type="Proteomes" id="UP000176998">
    <property type="component" value="Unassembled WGS sequence"/>
</dbReference>
<sequence>MRIHNLLAILGSAALAAAATVPAVTPFLTQPGAQPSTLVPQPSSSSSAAAVVPAAPVPPPVSSPESSASSAVASSNSSSSSTAASGSTVISLPGPTLTISLAPAKTNIYGDCGGLLPTPKPCPASFECIDDPFRKGCGLACNQPGICVVPIMCGGIAAIECPAGKWCVDDPRDDCHPLQGGADCAGLCI</sequence>
<evidence type="ECO:0000256" key="1">
    <source>
        <dbReference type="SAM" id="MobiDB-lite"/>
    </source>
</evidence>
<dbReference type="AlphaFoldDB" id="A0A1G4BR16"/>
<dbReference type="GeneID" id="34553923"/>
<dbReference type="RefSeq" id="XP_022481030.1">
    <property type="nucleotide sequence ID" value="XM_022612413.1"/>
</dbReference>
<feature type="signal peptide" evidence="2">
    <location>
        <begin position="1"/>
        <end position="18"/>
    </location>
</feature>
<feature type="region of interest" description="Disordered" evidence="1">
    <location>
        <begin position="50"/>
        <end position="88"/>
    </location>
</feature>